<dbReference type="Proteomes" id="UP000197138">
    <property type="component" value="Unassembled WGS sequence"/>
</dbReference>
<dbReference type="RefSeq" id="XP_031403406.1">
    <property type="nucleotide sequence ID" value="XM_031547546.1"/>
</dbReference>
<dbReference type="InterPro" id="IPR006094">
    <property type="entry name" value="Oxid_FAD_bind_N"/>
</dbReference>
<organism evidence="15 16">
    <name type="scientific">Punica granatum</name>
    <name type="common">Pomegranate</name>
    <dbReference type="NCBI Taxonomy" id="22663"/>
    <lineage>
        <taxon>Eukaryota</taxon>
        <taxon>Viridiplantae</taxon>
        <taxon>Streptophyta</taxon>
        <taxon>Embryophyta</taxon>
        <taxon>Tracheophyta</taxon>
        <taxon>Spermatophyta</taxon>
        <taxon>Magnoliopsida</taxon>
        <taxon>eudicotyledons</taxon>
        <taxon>Gunneridae</taxon>
        <taxon>Pentapetalae</taxon>
        <taxon>rosids</taxon>
        <taxon>malvids</taxon>
        <taxon>Myrtales</taxon>
        <taxon>Lythraceae</taxon>
        <taxon>Punica</taxon>
    </lineage>
</organism>
<dbReference type="InterPro" id="IPR012951">
    <property type="entry name" value="BBE"/>
</dbReference>
<dbReference type="Gene3D" id="3.40.462.20">
    <property type="match status" value="1"/>
</dbReference>
<keyword evidence="11" id="KW-1015">Disulfide bond</keyword>
<evidence type="ECO:0000256" key="11">
    <source>
        <dbReference type="ARBA" id="ARBA00023157"/>
    </source>
</evidence>
<keyword evidence="8" id="KW-0547">Nucleotide-binding</keyword>
<dbReference type="Gene3D" id="3.30.465.10">
    <property type="match status" value="1"/>
</dbReference>
<dbReference type="GO" id="GO:0071949">
    <property type="term" value="F:FAD binding"/>
    <property type="evidence" value="ECO:0007669"/>
    <property type="project" value="InterPro"/>
</dbReference>
<evidence type="ECO:0000313" key="18">
    <source>
        <dbReference type="RefSeq" id="XP_031403406.1"/>
    </source>
</evidence>
<keyword evidence="4" id="KW-0134">Cell wall</keyword>
<evidence type="ECO:0000313" key="16">
    <source>
        <dbReference type="Proteomes" id="UP000197138"/>
    </source>
</evidence>
<reference evidence="15" key="2">
    <citation type="submission" date="2017-06" db="EMBL/GenBank/DDBJ databases">
        <title>The pomegranate genome and the genomics of punicalagin biosynthesis.</title>
        <authorList>
            <person name="Xu C."/>
        </authorList>
    </citation>
    <scope>NUCLEOTIDE SEQUENCE [LARGE SCALE GENOMIC DNA]</scope>
    <source>
        <tissue evidence="15">Fresh leaf</tissue>
    </source>
</reference>
<dbReference type="PANTHER" id="PTHR32448">
    <property type="entry name" value="OS08G0158400 PROTEIN"/>
    <property type="match status" value="1"/>
</dbReference>
<evidence type="ECO:0000256" key="13">
    <source>
        <dbReference type="SAM" id="SignalP"/>
    </source>
</evidence>
<dbReference type="GeneID" id="116212830"/>
<dbReference type="EMBL" id="MTKT01005880">
    <property type="protein sequence ID" value="OWM63759.1"/>
    <property type="molecule type" value="Genomic_DNA"/>
</dbReference>
<keyword evidence="17" id="KW-1185">Reference proteome</keyword>
<keyword evidence="5" id="KW-0964">Secreted</keyword>
<dbReference type="FunFam" id="3.30.43.10:FF:000004">
    <property type="entry name" value="Berberine bridge enzyme-like 15"/>
    <property type="match status" value="1"/>
</dbReference>
<dbReference type="Gene3D" id="3.30.43.10">
    <property type="entry name" value="Uridine Diphospho-n-acetylenolpyruvylglucosamine Reductase, domain 2"/>
    <property type="match status" value="1"/>
</dbReference>
<evidence type="ECO:0000256" key="8">
    <source>
        <dbReference type="ARBA" id="ARBA00022741"/>
    </source>
</evidence>
<evidence type="ECO:0000256" key="1">
    <source>
        <dbReference type="ARBA" id="ARBA00001974"/>
    </source>
</evidence>
<evidence type="ECO:0000256" key="4">
    <source>
        <dbReference type="ARBA" id="ARBA00022512"/>
    </source>
</evidence>
<feature type="chain" id="PRO_5044568801" evidence="13">
    <location>
        <begin position="28"/>
        <end position="537"/>
    </location>
</feature>
<evidence type="ECO:0000256" key="6">
    <source>
        <dbReference type="ARBA" id="ARBA00022630"/>
    </source>
</evidence>
<dbReference type="InterPro" id="IPR016167">
    <property type="entry name" value="FAD-bd_PCMH_sub1"/>
</dbReference>
<proteinExistence type="inferred from homology"/>
<dbReference type="InterPro" id="IPR016166">
    <property type="entry name" value="FAD-bd_PCMH"/>
</dbReference>
<name>A0A218VTZ7_PUNGR</name>
<dbReference type="SUPFAM" id="SSF56176">
    <property type="entry name" value="FAD-binding/transporter-associated domain-like"/>
    <property type="match status" value="1"/>
</dbReference>
<sequence length="537" mass="59828">MEINVHSSRFQLCCLVILLCSPIIAFASSNPHEDFLQCLTLNSTNDTSISQVVYTPANSSYSYVLDVSIQNLRFLTPDAPKPLVIVTPVDVSQVQTTVYCSRKYGLQVRMRSGGHDYEGLSYLSGVPFVILDLVNLRTITVDAGNATAWVQSGATVGELYYRISEKSMTLGFPAGVCPTVGVGGHFSGGGYGMMLRKYGLAADNIMDAQVVDVNGKLLDRKLMGEDLFWAIRGGGGNTFGVVVSWKIRLVPVPETVTGFAVLRTLDQNATSLVNKWQFIAAQELPDELYMRVILQSYNGADGNRTIQAIFQTLYLGEADELLDVMGSSFPELGLTREDCIEMPWINSTLYFTGFSGQPLEILLNRSSNTKSYFKNKSDYVKKPISEPVLEEIWKWFFKADQGALQMILNPYGGRMSEISESAIPFPHRAGKIYMIQHITAWNNGSVEESAKGISLIRSLYGFMAPYVSKSPRSAYVNYRDLDIGINNEFGNTSYRQASIWGTKYYNRNFDRLVRVKTAVDPSNFFRNEQSVPPLTSW</sequence>
<accession>A0A218VTZ7</accession>
<comment type="cofactor">
    <cofactor evidence="1">
        <name>FAD</name>
        <dbReference type="ChEBI" id="CHEBI:57692"/>
    </cofactor>
</comment>
<gene>
    <name evidence="18" type="primary">LOC116212830</name>
    <name evidence="15" type="ORF">CDL15_Pgr006021</name>
</gene>
<comment type="similarity">
    <text evidence="3">Belongs to the oxygen-dependent FAD-linked oxidoreductase family.</text>
</comment>
<dbReference type="AlphaFoldDB" id="A0A218VTZ7"/>
<reference evidence="18" key="4">
    <citation type="submission" date="2025-04" db="UniProtKB">
        <authorList>
            <consortium name="RefSeq"/>
        </authorList>
    </citation>
    <scope>IDENTIFICATION</scope>
    <source>
        <tissue evidence="18">Leaf</tissue>
    </source>
</reference>
<evidence type="ECO:0000256" key="5">
    <source>
        <dbReference type="ARBA" id="ARBA00022525"/>
    </source>
</evidence>
<keyword evidence="9" id="KW-0274">FAD</keyword>
<evidence type="ECO:0000313" key="17">
    <source>
        <dbReference type="Proteomes" id="UP000515151"/>
    </source>
</evidence>
<keyword evidence="7 13" id="KW-0732">Signal</keyword>
<dbReference type="GO" id="GO:0016491">
    <property type="term" value="F:oxidoreductase activity"/>
    <property type="evidence" value="ECO:0007669"/>
    <property type="project" value="UniProtKB-KW"/>
</dbReference>
<evidence type="ECO:0000313" key="15">
    <source>
        <dbReference type="EMBL" id="OWM63759.1"/>
    </source>
</evidence>
<evidence type="ECO:0000256" key="3">
    <source>
        <dbReference type="ARBA" id="ARBA00005466"/>
    </source>
</evidence>
<feature type="domain" description="FAD-binding PCMH-type" evidence="14">
    <location>
        <begin position="78"/>
        <end position="252"/>
    </location>
</feature>
<dbReference type="Pfam" id="PF08031">
    <property type="entry name" value="BBE"/>
    <property type="match status" value="1"/>
</dbReference>
<dbReference type="Pfam" id="PF01565">
    <property type="entry name" value="FAD_binding_4"/>
    <property type="match status" value="1"/>
</dbReference>
<evidence type="ECO:0000256" key="12">
    <source>
        <dbReference type="ARBA" id="ARBA00023180"/>
    </source>
</evidence>
<evidence type="ECO:0000256" key="7">
    <source>
        <dbReference type="ARBA" id="ARBA00022729"/>
    </source>
</evidence>
<feature type="signal peptide" evidence="13">
    <location>
        <begin position="1"/>
        <end position="27"/>
    </location>
</feature>
<evidence type="ECO:0000256" key="10">
    <source>
        <dbReference type="ARBA" id="ARBA00023002"/>
    </source>
</evidence>
<keyword evidence="10" id="KW-0560">Oxidoreductase</keyword>
<protein>
    <submittedName>
        <fullName evidence="18">Berberine bridge enzyme-like 18</fullName>
    </submittedName>
</protein>
<reference evidence="16" key="1">
    <citation type="journal article" date="2017" name="Plant J.">
        <title>The pomegranate (Punica granatum L.) genome and the genomics of punicalagin biosynthesis.</title>
        <authorList>
            <person name="Qin G."/>
            <person name="Xu C."/>
            <person name="Ming R."/>
            <person name="Tang H."/>
            <person name="Guyot R."/>
            <person name="Kramer E.M."/>
            <person name="Hu Y."/>
            <person name="Yi X."/>
            <person name="Qi Y."/>
            <person name="Xu X."/>
            <person name="Gao Z."/>
            <person name="Pan H."/>
            <person name="Jian J."/>
            <person name="Tian Y."/>
            <person name="Yue Z."/>
            <person name="Xu Y."/>
        </authorList>
    </citation>
    <scope>NUCLEOTIDE SEQUENCE [LARGE SCALE GENOMIC DNA]</scope>
    <source>
        <strain evidence="16">cv. Dabenzi</strain>
    </source>
</reference>
<evidence type="ECO:0000259" key="14">
    <source>
        <dbReference type="PROSITE" id="PS51387"/>
    </source>
</evidence>
<dbReference type="InterPro" id="IPR016169">
    <property type="entry name" value="FAD-bd_PCMH_sub2"/>
</dbReference>
<evidence type="ECO:0000256" key="9">
    <source>
        <dbReference type="ARBA" id="ARBA00022827"/>
    </source>
</evidence>
<dbReference type="OrthoDB" id="407275at2759"/>
<dbReference type="Proteomes" id="UP000515151">
    <property type="component" value="Chromosome 7"/>
</dbReference>
<reference evidence="17" key="3">
    <citation type="journal article" date="2020" name="Plant Biotechnol. J.">
        <title>The pomegranate (Punica granatum L.) draft genome dissects genetic divergence between soft- and hard-seeded cultivars.</title>
        <authorList>
            <person name="Luo X."/>
            <person name="Li H."/>
            <person name="Wu Z."/>
            <person name="Yao W."/>
            <person name="Zhao P."/>
            <person name="Cao D."/>
            <person name="Yu H."/>
            <person name="Li K."/>
            <person name="Poudel K."/>
            <person name="Zhao D."/>
            <person name="Zhang F."/>
            <person name="Xia X."/>
            <person name="Chen L."/>
            <person name="Wang Q."/>
            <person name="Jing D."/>
            <person name="Cao S."/>
        </authorList>
    </citation>
    <scope>NUCLEOTIDE SEQUENCE [LARGE SCALE GENOMIC DNA]</scope>
</reference>
<dbReference type="PROSITE" id="PS51387">
    <property type="entry name" value="FAD_PCMH"/>
    <property type="match status" value="1"/>
</dbReference>
<dbReference type="InterPro" id="IPR036318">
    <property type="entry name" value="FAD-bd_PCMH-like_sf"/>
</dbReference>
<comment type="subcellular location">
    <subcellularLocation>
        <location evidence="2">Secreted</location>
        <location evidence="2">Cell wall</location>
    </subcellularLocation>
</comment>
<keyword evidence="12" id="KW-0325">Glycoprotein</keyword>
<keyword evidence="6" id="KW-0285">Flavoprotein</keyword>
<evidence type="ECO:0000256" key="2">
    <source>
        <dbReference type="ARBA" id="ARBA00004191"/>
    </source>
</evidence>